<keyword evidence="8 9" id="KW-0413">Isomerase</keyword>
<evidence type="ECO:0000256" key="3">
    <source>
        <dbReference type="ARBA" id="ARBA00012572"/>
    </source>
</evidence>
<dbReference type="EMBL" id="ATHJ01000125">
    <property type="protein sequence ID" value="EPR34029.1"/>
    <property type="molecule type" value="Genomic_DNA"/>
</dbReference>
<protein>
    <recommendedName>
        <fullName evidence="4 9">N-(5'-phosphoribosyl)anthranilate isomerase</fullName>
        <shortName evidence="9">PRAI</shortName>
        <ecNumber evidence="3 9">5.3.1.24</ecNumber>
    </recommendedName>
</protein>
<dbReference type="InterPro" id="IPR001240">
    <property type="entry name" value="PRAI_dom"/>
</dbReference>
<dbReference type="STRING" id="897.B2D07_10550"/>
<dbReference type="RefSeq" id="WP_020878621.1">
    <property type="nucleotide sequence ID" value="NZ_ATHJ01000125.1"/>
</dbReference>
<dbReference type="Proteomes" id="UP000014977">
    <property type="component" value="Unassembled WGS sequence"/>
</dbReference>
<evidence type="ECO:0000313" key="12">
    <source>
        <dbReference type="Proteomes" id="UP000014977"/>
    </source>
</evidence>
<evidence type="ECO:0000256" key="2">
    <source>
        <dbReference type="ARBA" id="ARBA00004664"/>
    </source>
</evidence>
<dbReference type="SUPFAM" id="SSF51366">
    <property type="entry name" value="Ribulose-phoshate binding barrel"/>
    <property type="match status" value="1"/>
</dbReference>
<dbReference type="CDD" id="cd00405">
    <property type="entry name" value="PRAI"/>
    <property type="match status" value="1"/>
</dbReference>
<dbReference type="GO" id="GO:0004640">
    <property type="term" value="F:phosphoribosylanthranilate isomerase activity"/>
    <property type="evidence" value="ECO:0007669"/>
    <property type="project" value="UniProtKB-UniRule"/>
</dbReference>
<keyword evidence="5 9" id="KW-0028">Amino-acid biosynthesis</keyword>
<keyword evidence="7 9" id="KW-0057">Aromatic amino acid biosynthesis</keyword>
<evidence type="ECO:0000256" key="6">
    <source>
        <dbReference type="ARBA" id="ARBA00022822"/>
    </source>
</evidence>
<dbReference type="InterPro" id="IPR011060">
    <property type="entry name" value="RibuloseP-bd_barrel"/>
</dbReference>
<comment type="similarity">
    <text evidence="9">Belongs to the TrpF family.</text>
</comment>
<dbReference type="eggNOG" id="COG0135">
    <property type="taxonomic scope" value="Bacteria"/>
</dbReference>
<keyword evidence="6 9" id="KW-0822">Tryptophan biosynthesis</keyword>
<evidence type="ECO:0000256" key="5">
    <source>
        <dbReference type="ARBA" id="ARBA00022605"/>
    </source>
</evidence>
<dbReference type="Pfam" id="PF00697">
    <property type="entry name" value="PRAI"/>
    <property type="match status" value="1"/>
</dbReference>
<dbReference type="OrthoDB" id="9796196at2"/>
<evidence type="ECO:0000313" key="11">
    <source>
        <dbReference type="EMBL" id="EPR34029.1"/>
    </source>
</evidence>
<proteinExistence type="inferred from homology"/>
<evidence type="ECO:0000259" key="10">
    <source>
        <dbReference type="Pfam" id="PF00697"/>
    </source>
</evidence>
<evidence type="ECO:0000256" key="4">
    <source>
        <dbReference type="ARBA" id="ARBA00022272"/>
    </source>
</evidence>
<comment type="caution">
    <text evidence="11">The sequence shown here is derived from an EMBL/GenBank/DDBJ whole genome shotgun (WGS) entry which is preliminary data.</text>
</comment>
<comment type="catalytic activity">
    <reaction evidence="1 9">
        <text>N-(5-phospho-beta-D-ribosyl)anthranilate = 1-(2-carboxyphenylamino)-1-deoxy-D-ribulose 5-phosphate</text>
        <dbReference type="Rhea" id="RHEA:21540"/>
        <dbReference type="ChEBI" id="CHEBI:18277"/>
        <dbReference type="ChEBI" id="CHEBI:58613"/>
        <dbReference type="EC" id="5.3.1.24"/>
    </reaction>
</comment>
<dbReference type="AlphaFoldDB" id="S7UJN8"/>
<dbReference type="UniPathway" id="UPA00035">
    <property type="reaction ID" value="UER00042"/>
</dbReference>
<dbReference type="Gene3D" id="3.20.20.70">
    <property type="entry name" value="Aldolase class I"/>
    <property type="match status" value="1"/>
</dbReference>
<feature type="domain" description="N-(5'phosphoribosyl) anthranilate isomerase (PRAI)" evidence="10">
    <location>
        <begin position="11"/>
        <end position="207"/>
    </location>
</feature>
<dbReference type="GO" id="GO:0000162">
    <property type="term" value="P:L-tryptophan biosynthetic process"/>
    <property type="evidence" value="ECO:0007669"/>
    <property type="project" value="UniProtKB-UniRule"/>
</dbReference>
<keyword evidence="12" id="KW-1185">Reference proteome</keyword>
<evidence type="ECO:0000256" key="7">
    <source>
        <dbReference type="ARBA" id="ARBA00023141"/>
    </source>
</evidence>
<dbReference type="PATRIC" id="fig|1121405.3.peg.4040"/>
<dbReference type="EC" id="5.3.1.24" evidence="3 9"/>
<dbReference type="PANTHER" id="PTHR42894:SF1">
    <property type="entry name" value="N-(5'-PHOSPHORIBOSYL)ANTHRANILATE ISOMERASE"/>
    <property type="match status" value="1"/>
</dbReference>
<sequence length="223" mass="23943">MTDSVSRIPQVKVCGLTDPAQALAVAKLGVDAVGCVFFPKSPRHMTREAARTLCRVLPANVRRVGVFVDESFSQIMGVVEACGLDVVQLHGQEPPELIRRLRRQGLLVIKALFAARSPGLSDLDTYAPSGFLVECGAGKLPGGNAETWDWARARSLSDRYPLILAGGLTPENIVRAVGLAQPDAVDVSSGVEASPGNKDLRKLAALMAAIRGCRMERRLLKIF</sequence>
<evidence type="ECO:0000256" key="9">
    <source>
        <dbReference type="HAMAP-Rule" id="MF_00135"/>
    </source>
</evidence>
<accession>S7UJN8</accession>
<organism evidence="11 12">
    <name type="scientific">Desulfococcus multivorans DSM 2059</name>
    <dbReference type="NCBI Taxonomy" id="1121405"/>
    <lineage>
        <taxon>Bacteria</taxon>
        <taxon>Pseudomonadati</taxon>
        <taxon>Thermodesulfobacteriota</taxon>
        <taxon>Desulfobacteria</taxon>
        <taxon>Desulfobacterales</taxon>
        <taxon>Desulfococcaceae</taxon>
        <taxon>Desulfococcus</taxon>
    </lineage>
</organism>
<reference evidence="11 12" key="1">
    <citation type="journal article" date="2013" name="Genome Announc.">
        <title>Draft genome sequences for three mercury-methylating, sulfate-reducing bacteria.</title>
        <authorList>
            <person name="Brown S.D."/>
            <person name="Hurt R.A.Jr."/>
            <person name="Gilmour C.C."/>
            <person name="Elias D.A."/>
        </authorList>
    </citation>
    <scope>NUCLEOTIDE SEQUENCE [LARGE SCALE GENOMIC DNA]</scope>
    <source>
        <strain evidence="11 12">DSM 2059</strain>
    </source>
</reference>
<name>S7UJN8_DESML</name>
<gene>
    <name evidence="9" type="primary">trpF</name>
    <name evidence="11" type="ORF">dsmv_3488</name>
</gene>
<evidence type="ECO:0000256" key="8">
    <source>
        <dbReference type="ARBA" id="ARBA00023235"/>
    </source>
</evidence>
<evidence type="ECO:0000256" key="1">
    <source>
        <dbReference type="ARBA" id="ARBA00001164"/>
    </source>
</evidence>
<dbReference type="HAMAP" id="MF_00135">
    <property type="entry name" value="PRAI"/>
    <property type="match status" value="1"/>
</dbReference>
<dbReference type="InterPro" id="IPR013785">
    <property type="entry name" value="Aldolase_TIM"/>
</dbReference>
<dbReference type="InterPro" id="IPR044643">
    <property type="entry name" value="TrpF_fam"/>
</dbReference>
<comment type="pathway">
    <text evidence="2 9">Amino-acid biosynthesis; L-tryptophan biosynthesis; L-tryptophan from chorismate: step 3/5.</text>
</comment>
<dbReference type="PANTHER" id="PTHR42894">
    <property type="entry name" value="N-(5'-PHOSPHORIBOSYL)ANTHRANILATE ISOMERASE"/>
    <property type="match status" value="1"/>
</dbReference>